<dbReference type="InterPro" id="IPR015895">
    <property type="entry name" value="4pyrrol_synth_GluRdtase_N"/>
</dbReference>
<dbReference type="GO" id="GO:0019353">
    <property type="term" value="P:protoporphyrinogen IX biosynthetic process from glutamate"/>
    <property type="evidence" value="ECO:0007669"/>
    <property type="project" value="TreeGrafter"/>
</dbReference>
<feature type="domain" description="Tetrapyrrole biosynthesis glutamyl-tRNA reductase dimerisation" evidence="14">
    <location>
        <begin position="336"/>
        <end position="434"/>
    </location>
</feature>
<feature type="site" description="Important for activity" evidence="8 12">
    <location>
        <position position="99"/>
    </location>
</feature>
<reference evidence="17 18" key="1">
    <citation type="submission" date="2019-11" db="EMBL/GenBank/DDBJ databases">
        <authorList>
            <person name="Li X.-J."/>
            <person name="Feng X.-M."/>
        </authorList>
    </citation>
    <scope>NUCLEOTIDE SEQUENCE [LARGE SCALE GENOMIC DNA]</scope>
    <source>
        <strain evidence="17 18">XMNu-373</strain>
    </source>
</reference>
<dbReference type="Gene3D" id="3.30.460.30">
    <property type="entry name" value="Glutamyl-tRNA reductase, N-terminal domain"/>
    <property type="match status" value="1"/>
</dbReference>
<dbReference type="Pfam" id="PF05201">
    <property type="entry name" value="GlutR_N"/>
    <property type="match status" value="1"/>
</dbReference>
<keyword evidence="4 8" id="KW-0521">NADP</keyword>
<feature type="binding site" evidence="8 10">
    <location>
        <begin position="114"/>
        <end position="116"/>
    </location>
    <ligand>
        <name>substrate</name>
    </ligand>
</feature>
<evidence type="ECO:0000256" key="9">
    <source>
        <dbReference type="PIRSR" id="PIRSR000445-1"/>
    </source>
</evidence>
<keyword evidence="18" id="KW-1185">Reference proteome</keyword>
<dbReference type="PANTHER" id="PTHR43013:SF1">
    <property type="entry name" value="GLUTAMYL-TRNA REDUCTASE"/>
    <property type="match status" value="1"/>
</dbReference>
<dbReference type="InterPro" id="IPR006151">
    <property type="entry name" value="Shikm_DH/Glu-tRNA_Rdtase"/>
</dbReference>
<dbReference type="EC" id="1.2.1.70" evidence="3 8"/>
<dbReference type="SUPFAM" id="SSF51735">
    <property type="entry name" value="NAD(P)-binding Rossmann-fold domains"/>
    <property type="match status" value="1"/>
</dbReference>
<dbReference type="Gene3D" id="3.40.50.720">
    <property type="entry name" value="NAD(P)-binding Rossmann-like Domain"/>
    <property type="match status" value="1"/>
</dbReference>
<proteinExistence type="inferred from homology"/>
<evidence type="ECO:0000256" key="5">
    <source>
        <dbReference type="ARBA" id="ARBA00023002"/>
    </source>
</evidence>
<dbReference type="PROSITE" id="PS00747">
    <property type="entry name" value="GLUTR"/>
    <property type="match status" value="1"/>
</dbReference>
<dbReference type="Pfam" id="PF00745">
    <property type="entry name" value="GlutR_dimer"/>
    <property type="match status" value="1"/>
</dbReference>
<comment type="similarity">
    <text evidence="2 8 13">Belongs to the glutamyl-tRNA reductase family.</text>
</comment>
<feature type="active site" description="Nucleophile" evidence="8 9">
    <location>
        <position position="50"/>
    </location>
</feature>
<feature type="domain" description="Glutamyl-tRNA reductase N-terminal" evidence="16">
    <location>
        <begin position="6"/>
        <end position="156"/>
    </location>
</feature>
<dbReference type="InterPro" id="IPR000343">
    <property type="entry name" value="4pyrrol_synth_GluRdtase"/>
</dbReference>
<feature type="domain" description="Quinate/shikimate 5-dehydrogenase/glutamyl-tRNA reductase" evidence="15">
    <location>
        <begin position="197"/>
        <end position="317"/>
    </location>
</feature>
<evidence type="ECO:0000259" key="14">
    <source>
        <dbReference type="Pfam" id="PF00745"/>
    </source>
</evidence>
<comment type="pathway">
    <text evidence="1 8 13">Porphyrin-containing compound metabolism; protoporphyrin-IX biosynthesis; 5-aminolevulinate from L-glutamyl-tRNA(Glu): step 1/2.</text>
</comment>
<feature type="binding site" evidence="8 10">
    <location>
        <begin position="49"/>
        <end position="52"/>
    </location>
    <ligand>
        <name>substrate</name>
    </ligand>
</feature>
<dbReference type="PIRSF" id="PIRSF000445">
    <property type="entry name" value="4pyrrol_synth_GluRdtase"/>
    <property type="match status" value="1"/>
</dbReference>
<gene>
    <name evidence="8" type="primary">hemA</name>
    <name evidence="17" type="ORF">F7O44_11595</name>
</gene>
<dbReference type="NCBIfam" id="TIGR01035">
    <property type="entry name" value="hemA"/>
    <property type="match status" value="1"/>
</dbReference>
<feature type="binding site" evidence="8 11">
    <location>
        <begin position="205"/>
        <end position="210"/>
    </location>
    <ligand>
        <name>NADP(+)</name>
        <dbReference type="ChEBI" id="CHEBI:58349"/>
    </ligand>
</feature>
<dbReference type="InterPro" id="IPR036343">
    <property type="entry name" value="GluRdtase_N_sf"/>
</dbReference>
<dbReference type="EMBL" id="WLZY01000003">
    <property type="protein sequence ID" value="NDL57718.1"/>
    <property type="molecule type" value="Genomic_DNA"/>
</dbReference>
<evidence type="ECO:0000256" key="4">
    <source>
        <dbReference type="ARBA" id="ARBA00022857"/>
    </source>
</evidence>
<protein>
    <recommendedName>
        <fullName evidence="3 8">Glutamyl-tRNA reductase</fullName>
        <shortName evidence="8">GluTR</shortName>
        <ecNumber evidence="3 8">1.2.1.70</ecNumber>
    </recommendedName>
</protein>
<dbReference type="InterPro" id="IPR018214">
    <property type="entry name" value="GluRdtase_CS"/>
</dbReference>
<dbReference type="PANTHER" id="PTHR43013">
    <property type="entry name" value="GLUTAMYL-TRNA REDUCTASE"/>
    <property type="match status" value="1"/>
</dbReference>
<dbReference type="GO" id="GO:0008883">
    <property type="term" value="F:glutamyl-tRNA reductase activity"/>
    <property type="evidence" value="ECO:0007669"/>
    <property type="project" value="UniProtKB-UniRule"/>
</dbReference>
<evidence type="ECO:0000256" key="6">
    <source>
        <dbReference type="ARBA" id="ARBA00023244"/>
    </source>
</evidence>
<comment type="miscellaneous">
    <text evidence="8">During catalysis, the active site Cys acts as a nucleophile attacking the alpha-carbonyl group of tRNA-bound glutamate with the formation of a thioester intermediate between enzyme and glutamate, and the concomitant release of tRNA(Glu). The thioester intermediate is finally reduced by direct hydride transfer from NADPH, to form the product GSA.</text>
</comment>
<evidence type="ECO:0000256" key="13">
    <source>
        <dbReference type="RuleBase" id="RU000584"/>
    </source>
</evidence>
<dbReference type="FunFam" id="3.30.460.30:FF:000001">
    <property type="entry name" value="Glutamyl-tRNA reductase"/>
    <property type="match status" value="1"/>
</dbReference>
<dbReference type="NCBIfam" id="NF000744">
    <property type="entry name" value="PRK00045.1-3"/>
    <property type="match status" value="1"/>
</dbReference>
<dbReference type="SUPFAM" id="SSF69742">
    <property type="entry name" value="Glutamyl tRNA-reductase catalytic, N-terminal domain"/>
    <property type="match status" value="1"/>
</dbReference>
<comment type="catalytic activity">
    <reaction evidence="7 8 13">
        <text>(S)-4-amino-5-oxopentanoate + tRNA(Glu) + NADP(+) = L-glutamyl-tRNA(Glu) + NADPH + H(+)</text>
        <dbReference type="Rhea" id="RHEA:12344"/>
        <dbReference type="Rhea" id="RHEA-COMP:9663"/>
        <dbReference type="Rhea" id="RHEA-COMP:9680"/>
        <dbReference type="ChEBI" id="CHEBI:15378"/>
        <dbReference type="ChEBI" id="CHEBI:57501"/>
        <dbReference type="ChEBI" id="CHEBI:57783"/>
        <dbReference type="ChEBI" id="CHEBI:58349"/>
        <dbReference type="ChEBI" id="CHEBI:78442"/>
        <dbReference type="ChEBI" id="CHEBI:78520"/>
        <dbReference type="EC" id="1.2.1.70"/>
    </reaction>
</comment>
<keyword evidence="6 8" id="KW-0627">Porphyrin biosynthesis</keyword>
<evidence type="ECO:0000313" key="17">
    <source>
        <dbReference type="EMBL" id="NDL57718.1"/>
    </source>
</evidence>
<evidence type="ECO:0000256" key="12">
    <source>
        <dbReference type="PIRSR" id="PIRSR000445-4"/>
    </source>
</evidence>
<comment type="subunit">
    <text evidence="8">Homodimer.</text>
</comment>
<comment type="domain">
    <text evidence="8">Possesses an unusual extended V-shaped dimeric structure with each monomer consisting of three distinct domains arranged along a curved 'spinal' alpha-helix. The N-terminal catalytic domain specifically recognizes the glutamate moiety of the substrate. The second domain is the NADPH-binding domain, and the third C-terminal domain is responsible for dimerization.</text>
</comment>
<evidence type="ECO:0000256" key="8">
    <source>
        <dbReference type="HAMAP-Rule" id="MF_00087"/>
    </source>
</evidence>
<evidence type="ECO:0000259" key="16">
    <source>
        <dbReference type="Pfam" id="PF05201"/>
    </source>
</evidence>
<organism evidence="17 18">
    <name type="scientific">Phytoactinopolyspora mesophila</name>
    <dbReference type="NCBI Taxonomy" id="2650750"/>
    <lineage>
        <taxon>Bacteria</taxon>
        <taxon>Bacillati</taxon>
        <taxon>Actinomycetota</taxon>
        <taxon>Actinomycetes</taxon>
        <taxon>Jiangellales</taxon>
        <taxon>Jiangellaceae</taxon>
        <taxon>Phytoactinopolyspora</taxon>
    </lineage>
</organism>
<dbReference type="Pfam" id="PF01488">
    <property type="entry name" value="Shikimate_DH"/>
    <property type="match status" value="1"/>
</dbReference>
<feature type="binding site" evidence="8 10">
    <location>
        <position position="109"/>
    </location>
    <ligand>
        <name>substrate</name>
    </ligand>
</feature>
<comment type="function">
    <text evidence="8">Catalyzes the NADPH-dependent reduction of glutamyl-tRNA(Glu) to glutamate 1-semialdehyde (GSA).</text>
</comment>
<evidence type="ECO:0000256" key="1">
    <source>
        <dbReference type="ARBA" id="ARBA00005059"/>
    </source>
</evidence>
<dbReference type="AlphaFoldDB" id="A0A7K3M5K4"/>
<evidence type="ECO:0000256" key="7">
    <source>
        <dbReference type="ARBA" id="ARBA00047464"/>
    </source>
</evidence>
<evidence type="ECO:0000256" key="3">
    <source>
        <dbReference type="ARBA" id="ARBA00012970"/>
    </source>
</evidence>
<dbReference type="RefSeq" id="WP_162450389.1">
    <property type="nucleotide sequence ID" value="NZ_WLZY01000003.1"/>
</dbReference>
<evidence type="ECO:0000256" key="2">
    <source>
        <dbReference type="ARBA" id="ARBA00005916"/>
    </source>
</evidence>
<evidence type="ECO:0000259" key="15">
    <source>
        <dbReference type="Pfam" id="PF01488"/>
    </source>
</evidence>
<accession>A0A7K3M5K4</accession>
<dbReference type="SUPFAM" id="SSF69075">
    <property type="entry name" value="Glutamyl tRNA-reductase dimerization domain"/>
    <property type="match status" value="1"/>
</dbReference>
<feature type="binding site" evidence="8 10">
    <location>
        <position position="120"/>
    </location>
    <ligand>
        <name>substrate</name>
    </ligand>
</feature>
<dbReference type="UniPathway" id="UPA00251">
    <property type="reaction ID" value="UER00316"/>
</dbReference>
<name>A0A7K3M5K4_9ACTN</name>
<dbReference type="CDD" id="cd05213">
    <property type="entry name" value="NAD_bind_Glutamyl_tRNA_reduct"/>
    <property type="match status" value="1"/>
</dbReference>
<dbReference type="InterPro" id="IPR015896">
    <property type="entry name" value="4pyrrol_synth_GluRdtase_dimer"/>
</dbReference>
<dbReference type="InterPro" id="IPR036453">
    <property type="entry name" value="GluRdtase_dimer_dom_sf"/>
</dbReference>
<evidence type="ECO:0000256" key="10">
    <source>
        <dbReference type="PIRSR" id="PIRSR000445-2"/>
    </source>
</evidence>
<sequence length="457" mass="48360">MSVLVVGLSHRSATVEALEDVALSRDSVVKVLEEVHSAEHLSEAVVISTCNRLELYADVATFHGGVEEAGRILSVHTGVPLELLTPYLYVHYAERAVSHLFHVASGLDSMVVGETQILGQVREAFRFAQTSGTTGRVLSELFQSALRVGKRAHAETNIDDAGRSLVTVGLATLAPSVAPDGWSVGRMDGTSWRELVADFRVVVVGAGSMSALAATTLAETGADVVVVNRTLDHAQRLADSIGGTAAPISAIPDLLHDADLLVSCTGAAGIVIAHDMIETVIQRRAGRPLGILDLAMPHDVDSTVAQLPGVVLTDLATLADANDADGGAVTVDVDAVRSIVVDEVSAFSAARRVDRVAPTVIALRTMAADVVEAELGRMEGRLPGLDERTRAEVAATVRRVVDKLLHSPTVRVKELASQPDGASYEDALRELFSLDHRSIDAVAKPDVTIDLEWGERA</sequence>
<comment type="caution">
    <text evidence="17">The sequence shown here is derived from an EMBL/GenBank/DDBJ whole genome shotgun (WGS) entry which is preliminary data.</text>
</comment>
<dbReference type="GO" id="GO:0050661">
    <property type="term" value="F:NADP binding"/>
    <property type="evidence" value="ECO:0007669"/>
    <property type="project" value="InterPro"/>
</dbReference>
<evidence type="ECO:0000313" key="18">
    <source>
        <dbReference type="Proteomes" id="UP000460435"/>
    </source>
</evidence>
<keyword evidence="5 8" id="KW-0560">Oxidoreductase</keyword>
<evidence type="ECO:0000256" key="11">
    <source>
        <dbReference type="PIRSR" id="PIRSR000445-3"/>
    </source>
</evidence>
<dbReference type="HAMAP" id="MF_00087">
    <property type="entry name" value="Glu_tRNA_reductase"/>
    <property type="match status" value="1"/>
</dbReference>
<dbReference type="InterPro" id="IPR036291">
    <property type="entry name" value="NAD(P)-bd_dom_sf"/>
</dbReference>
<dbReference type="Proteomes" id="UP000460435">
    <property type="component" value="Unassembled WGS sequence"/>
</dbReference>